<dbReference type="Proteomes" id="UP000244810">
    <property type="component" value="Unassembled WGS sequence"/>
</dbReference>
<dbReference type="GO" id="GO:0042597">
    <property type="term" value="C:periplasmic space"/>
    <property type="evidence" value="ECO:0007669"/>
    <property type="project" value="UniProtKB-SubCell"/>
</dbReference>
<dbReference type="PANTHER" id="PTHR33376:SF15">
    <property type="entry name" value="BLL6794 PROTEIN"/>
    <property type="match status" value="1"/>
</dbReference>
<dbReference type="Gene3D" id="3.40.190.170">
    <property type="entry name" value="Bacterial extracellular solute-binding protein, family 7"/>
    <property type="match status" value="1"/>
</dbReference>
<accession>A0A2T7UUA3</accession>
<sequence>MRADPEQPLAPLPKVDKPMGGTMSIWNFTRRKVMATALLAAFVPTTLAAQATYHLRFAEIGPPRGARAEAMQQWADDINTRSNGQVEIEFFWGGALASPSAMVEAVGSGLADIGVVVAEYSAHLPRLLYANIAYIENDPWVAMRATFDTLTQADPVHEQATENGIQFLMNFAPGPIQILSREPVLSVEDFQGLRYRSTGAWLTWGQNMGAIPVALPLHESYQAIERGIVDAMAGFLSPMMAYKLYEVVPHVTMANAGQTSSYGITINKELFDSMPEELRAIILEASIELMDHYGQALIEETDAIRAQLTEGVDGFRVQFHDLPEEELARWRERAAFQIPEYIEETNGGGADGQAIWDIYAANLDRYREIVATEGYPWAR</sequence>
<name>A0A2T7UUA3_9RHOB</name>
<evidence type="ECO:0000313" key="4">
    <source>
        <dbReference type="EMBL" id="PVE48234.1"/>
    </source>
</evidence>
<evidence type="ECO:0000256" key="1">
    <source>
        <dbReference type="ARBA" id="ARBA00004418"/>
    </source>
</evidence>
<reference evidence="4 5" key="1">
    <citation type="journal article" date="2011" name="Syst. Appl. Microbiol.">
        <title>Defluviimonas denitrificans gen. nov., sp. nov., and Pararhodobacter aggregans gen. nov., sp. nov., non-phototrophic Rhodobacteraceae from the biofilter of a marine aquaculture.</title>
        <authorList>
            <person name="Foesel B.U."/>
            <person name="Drake H.L."/>
            <person name="Schramm A."/>
        </authorList>
    </citation>
    <scope>NUCLEOTIDE SEQUENCE [LARGE SCALE GENOMIC DNA]</scope>
    <source>
        <strain evidence="4 5">D1-19</strain>
    </source>
</reference>
<comment type="subcellular location">
    <subcellularLocation>
        <location evidence="1">Periplasm</location>
    </subcellularLocation>
</comment>
<evidence type="ECO:0000313" key="5">
    <source>
        <dbReference type="Proteomes" id="UP000244810"/>
    </source>
</evidence>
<comment type="caution">
    <text evidence="4">The sequence shown here is derived from an EMBL/GenBank/DDBJ whole genome shotgun (WGS) entry which is preliminary data.</text>
</comment>
<dbReference type="CDD" id="cd13666">
    <property type="entry name" value="PBP2_TRAP_DctP_like_1"/>
    <property type="match status" value="1"/>
</dbReference>
<dbReference type="AlphaFoldDB" id="A0A2T7UUA3"/>
<dbReference type="Pfam" id="PF03480">
    <property type="entry name" value="DctP"/>
    <property type="match status" value="1"/>
</dbReference>
<evidence type="ECO:0000256" key="2">
    <source>
        <dbReference type="ARBA" id="ARBA00022729"/>
    </source>
</evidence>
<evidence type="ECO:0000256" key="3">
    <source>
        <dbReference type="ARBA" id="ARBA00022764"/>
    </source>
</evidence>
<dbReference type="InterPro" id="IPR038404">
    <property type="entry name" value="TRAP_DctP_sf"/>
</dbReference>
<evidence type="ECO:0008006" key="6">
    <source>
        <dbReference type="Google" id="ProtNLM"/>
    </source>
</evidence>
<dbReference type="GO" id="GO:0055085">
    <property type="term" value="P:transmembrane transport"/>
    <property type="evidence" value="ECO:0007669"/>
    <property type="project" value="InterPro"/>
</dbReference>
<dbReference type="PANTHER" id="PTHR33376">
    <property type="match status" value="1"/>
</dbReference>
<protein>
    <recommendedName>
        <fullName evidence="6">C4-dicarboxylate ABC transporter substrate-binding protein</fullName>
    </recommendedName>
</protein>
<organism evidence="4 5">
    <name type="scientific">Pararhodobacter aggregans</name>
    <dbReference type="NCBI Taxonomy" id="404875"/>
    <lineage>
        <taxon>Bacteria</taxon>
        <taxon>Pseudomonadati</taxon>
        <taxon>Pseudomonadota</taxon>
        <taxon>Alphaproteobacteria</taxon>
        <taxon>Rhodobacterales</taxon>
        <taxon>Paracoccaceae</taxon>
        <taxon>Pararhodobacter</taxon>
    </lineage>
</organism>
<dbReference type="InterPro" id="IPR018389">
    <property type="entry name" value="DctP_fam"/>
</dbReference>
<gene>
    <name evidence="4" type="ORF">DDE23_08920</name>
</gene>
<dbReference type="NCBIfam" id="NF037995">
    <property type="entry name" value="TRAP_S1"/>
    <property type="match status" value="1"/>
</dbReference>
<keyword evidence="3" id="KW-0574">Periplasm</keyword>
<dbReference type="EMBL" id="QDDR01000003">
    <property type="protein sequence ID" value="PVE48234.1"/>
    <property type="molecule type" value="Genomic_DNA"/>
</dbReference>
<proteinExistence type="predicted"/>
<keyword evidence="2" id="KW-0732">Signal</keyword>
<keyword evidence="5" id="KW-1185">Reference proteome</keyword>